<dbReference type="Pfam" id="PF08757">
    <property type="entry name" value="CotH"/>
    <property type="match status" value="1"/>
</dbReference>
<dbReference type="InterPro" id="IPR014867">
    <property type="entry name" value="Spore_coat_CotH_CotH2/3/7"/>
</dbReference>
<proteinExistence type="predicted"/>
<feature type="region of interest" description="Disordered" evidence="1">
    <location>
        <begin position="264"/>
        <end position="326"/>
    </location>
</feature>
<sequence length="411" mass="43185">MAVPAAAGRRHRVDGGKREPAGAGVLPEDPGTAAPPPGAGLLPVGTVYLRPRQRPGHLGQLNIIPWDYNLTLGGMGMGDASSVINDPIDTPFSGTDFFDALLENEEYLEQYHTYYRQLVEEYVDGGRLEEIYNRIRSQIDSLVETDPTAFYSYEEYEAAAEILYETVLLRAESVRGQLDGTIPSTEEGQRADSSALIDASSIDLSVMGSMMGGGGGGRGGQMEERQPGNEPGAAPAENGKAEEETDSAGEDALPTAFTAESVSTMPLSAAASEPAESAPSDAAGEQTPPDNAGTTPEDAGTGDGDTAPQMPEDFDPSEFDFSEMMPPEDAGNGEGMEAFGGRGGGPGGDRGGMSFDGSGSDAGSSAVLQNAVWYSGCFLLLVIALLIAGVYRRRPKIRHRRNRQKALPPGT</sequence>
<evidence type="ECO:0000256" key="2">
    <source>
        <dbReference type="SAM" id="Phobius"/>
    </source>
</evidence>
<comment type="caution">
    <text evidence="3">The sequence shown here is derived from an EMBL/GenBank/DDBJ whole genome shotgun (WGS) entry which is preliminary data.</text>
</comment>
<dbReference type="Proteomes" id="UP000824241">
    <property type="component" value="Unassembled WGS sequence"/>
</dbReference>
<gene>
    <name evidence="3" type="ORF">IAB37_05850</name>
</gene>
<evidence type="ECO:0000313" key="4">
    <source>
        <dbReference type="Proteomes" id="UP000824241"/>
    </source>
</evidence>
<keyword evidence="3" id="KW-0418">Kinase</keyword>
<reference evidence="3" key="1">
    <citation type="submission" date="2020-10" db="EMBL/GenBank/DDBJ databases">
        <authorList>
            <person name="Gilroy R."/>
        </authorList>
    </citation>
    <scope>NUCLEOTIDE SEQUENCE</scope>
    <source>
        <strain evidence="3">CHK189-12415</strain>
    </source>
</reference>
<feature type="transmembrane region" description="Helical" evidence="2">
    <location>
        <begin position="371"/>
        <end position="391"/>
    </location>
</feature>
<dbReference type="EMBL" id="DVHA01000185">
    <property type="protein sequence ID" value="HIR61079.1"/>
    <property type="molecule type" value="Genomic_DNA"/>
</dbReference>
<protein>
    <submittedName>
        <fullName evidence="3">CotH kinase family protein</fullName>
    </submittedName>
</protein>
<keyword evidence="3" id="KW-0808">Transferase</keyword>
<keyword evidence="2" id="KW-0812">Transmembrane</keyword>
<feature type="compositionally biased region" description="Low complexity" evidence="1">
    <location>
        <begin position="268"/>
        <end position="283"/>
    </location>
</feature>
<dbReference type="AlphaFoldDB" id="A0A9D1DXP5"/>
<reference evidence="3" key="2">
    <citation type="journal article" date="2021" name="PeerJ">
        <title>Extensive microbial diversity within the chicken gut microbiome revealed by metagenomics and culture.</title>
        <authorList>
            <person name="Gilroy R."/>
            <person name="Ravi A."/>
            <person name="Getino M."/>
            <person name="Pursley I."/>
            <person name="Horton D.L."/>
            <person name="Alikhan N.F."/>
            <person name="Baker D."/>
            <person name="Gharbi K."/>
            <person name="Hall N."/>
            <person name="Watson M."/>
            <person name="Adriaenssens E.M."/>
            <person name="Foster-Nyarko E."/>
            <person name="Jarju S."/>
            <person name="Secka A."/>
            <person name="Antonio M."/>
            <person name="Oren A."/>
            <person name="Chaudhuri R.R."/>
            <person name="La Ragione R."/>
            <person name="Hildebrand F."/>
            <person name="Pallen M.J."/>
        </authorList>
    </citation>
    <scope>NUCLEOTIDE SEQUENCE</scope>
    <source>
        <strain evidence="3">CHK189-12415</strain>
    </source>
</reference>
<keyword evidence="2" id="KW-1133">Transmembrane helix</keyword>
<feature type="compositionally biased region" description="Acidic residues" evidence="1">
    <location>
        <begin position="312"/>
        <end position="321"/>
    </location>
</feature>
<dbReference type="GO" id="GO:0016301">
    <property type="term" value="F:kinase activity"/>
    <property type="evidence" value="ECO:0007669"/>
    <property type="project" value="UniProtKB-KW"/>
</dbReference>
<evidence type="ECO:0000256" key="1">
    <source>
        <dbReference type="SAM" id="MobiDB-lite"/>
    </source>
</evidence>
<organism evidence="3 4">
    <name type="scientific">Candidatus Faecivivens stercoravium</name>
    <dbReference type="NCBI Taxonomy" id="2840803"/>
    <lineage>
        <taxon>Bacteria</taxon>
        <taxon>Bacillati</taxon>
        <taxon>Bacillota</taxon>
        <taxon>Clostridia</taxon>
        <taxon>Eubacteriales</taxon>
        <taxon>Oscillospiraceae</taxon>
        <taxon>Oscillospiraceae incertae sedis</taxon>
        <taxon>Candidatus Faecivivens</taxon>
    </lineage>
</organism>
<evidence type="ECO:0000313" key="3">
    <source>
        <dbReference type="EMBL" id="HIR61079.1"/>
    </source>
</evidence>
<name>A0A9D1DXP5_9FIRM</name>
<accession>A0A9D1DXP5</accession>
<feature type="compositionally biased region" description="Gly residues" evidence="1">
    <location>
        <begin position="210"/>
        <end position="220"/>
    </location>
</feature>
<feature type="region of interest" description="Disordered" evidence="1">
    <location>
        <begin position="1"/>
        <end position="39"/>
    </location>
</feature>
<keyword evidence="2" id="KW-0472">Membrane</keyword>
<feature type="region of interest" description="Disordered" evidence="1">
    <location>
        <begin position="206"/>
        <end position="249"/>
    </location>
</feature>